<keyword evidence="2" id="KW-1185">Reference proteome</keyword>
<dbReference type="EMBL" id="QOKW01000045">
    <property type="protein sequence ID" value="KAA0675971.1"/>
    <property type="molecule type" value="Genomic_DNA"/>
</dbReference>
<dbReference type="Proteomes" id="UP000480854">
    <property type="component" value="Unassembled WGS sequence"/>
</dbReference>
<dbReference type="AlphaFoldDB" id="A0A9W7KNJ3"/>
<comment type="caution">
    <text evidence="1">The sequence shown here is derived from an EMBL/GenBank/DDBJ whole genome shotgun (WGS) entry which is preliminary data.</text>
</comment>
<dbReference type="OrthoDB" id="9157362at2"/>
<accession>A0A9W7KNJ3</accession>
<evidence type="ECO:0000313" key="2">
    <source>
        <dbReference type="Proteomes" id="UP000480854"/>
    </source>
</evidence>
<reference evidence="1 2" key="1">
    <citation type="submission" date="2018-07" db="EMBL/GenBank/DDBJ databases">
        <title>Genome sequence of Azospirillum sp. ATCC 49961.</title>
        <authorList>
            <person name="Sant'Anna F.H."/>
            <person name="Baldani J.I."/>
            <person name="Zilli J.E."/>
            <person name="Reis V.M."/>
            <person name="Hartmann A."/>
            <person name="Cruz L."/>
            <person name="de Souza E.M."/>
            <person name="de Oliveira Pedrosa F."/>
            <person name="Passaglia L.M.P."/>
        </authorList>
    </citation>
    <scope>NUCLEOTIDE SEQUENCE [LARGE SCALE GENOMIC DNA]</scope>
    <source>
        <strain evidence="1 2">ATCC 49961</strain>
    </source>
</reference>
<evidence type="ECO:0000313" key="1">
    <source>
        <dbReference type="EMBL" id="KAA0675971.1"/>
    </source>
</evidence>
<dbReference type="RefSeq" id="WP_149472320.1">
    <property type="nucleotide sequence ID" value="NZ_QOKW01000045.1"/>
</dbReference>
<sequence>MSSLASLDTAALQVKSSVGAPIASRLCGTPVAYLSPRLLATLSEQELIQAFTSLDRVANAATTHPRFLNCVAKLLRQVGNAHRGILVKAIRDAGPAQELGKGDAEQQGMALVAALRTLQDLKRRSRLMSVRSSVSALPAGTPIERLHLQRIRRVEAVARAVFRRATHGTSCTVRLTDDPAAVGFTVRLGRVYPYGGRYKTFAANCSSWIVTVPRRWLSRVDRWGLAVVDGLLTLDAQPLCSPVAGIEVYAAVWAAQTRGLDVRVERGAIARQGEIAYHGSDVARAIAGLRRKMSLAERRALSPENRAERRLQRLATFARRFGDEPVTLDDSAAVGNCAYGTRSWCYGVGIDPDANVTTLARVLEGCRQRPQDEAWAVVMHVVQRCRSR</sequence>
<name>A0A9W7KNJ3_9PROT</name>
<organism evidence="1 2">
    <name type="scientific">Roseomonas genomospecies 6</name>
    <dbReference type="NCBI Taxonomy" id="214106"/>
    <lineage>
        <taxon>Bacteria</taxon>
        <taxon>Pseudomonadati</taxon>
        <taxon>Pseudomonadota</taxon>
        <taxon>Alphaproteobacteria</taxon>
        <taxon>Acetobacterales</taxon>
        <taxon>Roseomonadaceae</taxon>
        <taxon>Roseomonas</taxon>
    </lineage>
</organism>
<proteinExistence type="predicted"/>
<protein>
    <submittedName>
        <fullName evidence="1">Uncharacterized protein</fullName>
    </submittedName>
</protein>
<gene>
    <name evidence="1" type="ORF">DS843_29040</name>
</gene>